<feature type="compositionally biased region" description="Basic residues" evidence="1">
    <location>
        <begin position="101"/>
        <end position="112"/>
    </location>
</feature>
<protein>
    <submittedName>
        <fullName evidence="2">Uncharacterized protein</fullName>
    </submittedName>
</protein>
<evidence type="ECO:0000256" key="1">
    <source>
        <dbReference type="SAM" id="MobiDB-lite"/>
    </source>
</evidence>
<comment type="caution">
    <text evidence="2">The sequence shown here is derived from an EMBL/GenBank/DDBJ whole genome shotgun (WGS) entry which is preliminary data.</text>
</comment>
<dbReference type="Proteomes" id="UP000324222">
    <property type="component" value="Unassembled WGS sequence"/>
</dbReference>
<organism evidence="2 3">
    <name type="scientific">Portunus trituberculatus</name>
    <name type="common">Swimming crab</name>
    <name type="synonym">Neptunus trituberculatus</name>
    <dbReference type="NCBI Taxonomy" id="210409"/>
    <lineage>
        <taxon>Eukaryota</taxon>
        <taxon>Metazoa</taxon>
        <taxon>Ecdysozoa</taxon>
        <taxon>Arthropoda</taxon>
        <taxon>Crustacea</taxon>
        <taxon>Multicrustacea</taxon>
        <taxon>Malacostraca</taxon>
        <taxon>Eumalacostraca</taxon>
        <taxon>Eucarida</taxon>
        <taxon>Decapoda</taxon>
        <taxon>Pleocyemata</taxon>
        <taxon>Brachyura</taxon>
        <taxon>Eubrachyura</taxon>
        <taxon>Portunoidea</taxon>
        <taxon>Portunidae</taxon>
        <taxon>Portuninae</taxon>
        <taxon>Portunus</taxon>
    </lineage>
</organism>
<name>A0A5B7I236_PORTR</name>
<sequence length="133" mass="14275">MDGDGEGRESGREGREVREERERILSCVPHHLFLIIPFTFPSPSLPTSIHTSPLATPSPHLPLPIAVSTPSPTSILTATTPPLPILPIPSRLIPATSGRPTQHRHAPAHIRKPAGVLRVGQGGPGRKEPRASR</sequence>
<evidence type="ECO:0000313" key="3">
    <source>
        <dbReference type="Proteomes" id="UP000324222"/>
    </source>
</evidence>
<dbReference type="EMBL" id="VSRR010051098">
    <property type="protein sequence ID" value="MPC79421.1"/>
    <property type="molecule type" value="Genomic_DNA"/>
</dbReference>
<dbReference type="AlphaFoldDB" id="A0A5B7I236"/>
<feature type="region of interest" description="Disordered" evidence="1">
    <location>
        <begin position="89"/>
        <end position="133"/>
    </location>
</feature>
<reference evidence="2 3" key="1">
    <citation type="submission" date="2019-05" db="EMBL/GenBank/DDBJ databases">
        <title>Another draft genome of Portunus trituberculatus and its Hox gene families provides insights of decapod evolution.</title>
        <authorList>
            <person name="Jeong J.-H."/>
            <person name="Song I."/>
            <person name="Kim S."/>
            <person name="Choi T."/>
            <person name="Kim D."/>
            <person name="Ryu S."/>
            <person name="Kim W."/>
        </authorList>
    </citation>
    <scope>NUCLEOTIDE SEQUENCE [LARGE SCALE GENOMIC DNA]</scope>
    <source>
        <tissue evidence="2">Muscle</tissue>
    </source>
</reference>
<proteinExistence type="predicted"/>
<keyword evidence="3" id="KW-1185">Reference proteome</keyword>
<feature type="region of interest" description="Disordered" evidence="1">
    <location>
        <begin position="1"/>
        <end position="20"/>
    </location>
</feature>
<gene>
    <name evidence="2" type="ORF">E2C01_073949</name>
</gene>
<accession>A0A5B7I236</accession>
<evidence type="ECO:0000313" key="2">
    <source>
        <dbReference type="EMBL" id="MPC79421.1"/>
    </source>
</evidence>